<gene>
    <name evidence="2" type="ordered locus">Plabr_1891</name>
</gene>
<dbReference type="Proteomes" id="UP000006860">
    <property type="component" value="Chromosome"/>
</dbReference>
<dbReference type="KEGG" id="pbs:Plabr_1891"/>
<evidence type="ECO:0000256" key="1">
    <source>
        <dbReference type="SAM" id="SignalP"/>
    </source>
</evidence>
<dbReference type="EMBL" id="CP002546">
    <property type="protein sequence ID" value="ADY59500.1"/>
    <property type="molecule type" value="Genomic_DNA"/>
</dbReference>
<feature type="chain" id="PRO_5003256243" description="NolW-like domain-containing protein" evidence="1">
    <location>
        <begin position="29"/>
        <end position="267"/>
    </location>
</feature>
<feature type="signal peptide" evidence="1">
    <location>
        <begin position="1"/>
        <end position="28"/>
    </location>
</feature>
<evidence type="ECO:0000313" key="3">
    <source>
        <dbReference type="Proteomes" id="UP000006860"/>
    </source>
</evidence>
<evidence type="ECO:0000313" key="2">
    <source>
        <dbReference type="EMBL" id="ADY59500.1"/>
    </source>
</evidence>
<dbReference type="AlphaFoldDB" id="F0SH15"/>
<organism evidence="2 3">
    <name type="scientific">Rubinisphaera brasiliensis (strain ATCC 49424 / DSM 5305 / JCM 21570 / IAM 15109 / NBRC 103401 / IFAM 1448)</name>
    <name type="common">Planctomyces brasiliensis</name>
    <dbReference type="NCBI Taxonomy" id="756272"/>
    <lineage>
        <taxon>Bacteria</taxon>
        <taxon>Pseudomonadati</taxon>
        <taxon>Planctomycetota</taxon>
        <taxon>Planctomycetia</taxon>
        <taxon>Planctomycetales</taxon>
        <taxon>Planctomycetaceae</taxon>
        <taxon>Rubinisphaera</taxon>
    </lineage>
</organism>
<evidence type="ECO:0008006" key="4">
    <source>
        <dbReference type="Google" id="ProtNLM"/>
    </source>
</evidence>
<dbReference type="RefSeq" id="WP_013628227.1">
    <property type="nucleotide sequence ID" value="NC_015174.1"/>
</dbReference>
<keyword evidence="3" id="KW-1185">Reference proteome</keyword>
<reference evidence="3" key="1">
    <citation type="submission" date="2011-02" db="EMBL/GenBank/DDBJ databases">
        <title>The complete genome of Planctomyces brasiliensis DSM 5305.</title>
        <authorList>
            <person name="Lucas S."/>
            <person name="Copeland A."/>
            <person name="Lapidus A."/>
            <person name="Bruce D."/>
            <person name="Goodwin L."/>
            <person name="Pitluck S."/>
            <person name="Kyrpides N."/>
            <person name="Mavromatis K."/>
            <person name="Pagani I."/>
            <person name="Ivanova N."/>
            <person name="Ovchinnikova G."/>
            <person name="Lu M."/>
            <person name="Detter J.C."/>
            <person name="Han C."/>
            <person name="Land M."/>
            <person name="Hauser L."/>
            <person name="Markowitz V."/>
            <person name="Cheng J.-F."/>
            <person name="Hugenholtz P."/>
            <person name="Woyke T."/>
            <person name="Wu D."/>
            <person name="Tindall B."/>
            <person name="Pomrenke H.G."/>
            <person name="Brambilla E."/>
            <person name="Klenk H.-P."/>
            <person name="Eisen J.A."/>
        </authorList>
    </citation>
    <scope>NUCLEOTIDE SEQUENCE [LARGE SCALE GENOMIC DNA]</scope>
    <source>
        <strain evidence="3">ATCC 49424 / DSM 5305 / JCM 21570 / NBRC 103401 / IFAM 1448</strain>
    </source>
</reference>
<accession>F0SH15</accession>
<proteinExistence type="predicted"/>
<keyword evidence="1" id="KW-0732">Signal</keyword>
<sequence length="267" mass="29517">MCLNVAWRSRPMLLAVAGLLMCSLSAEAQRRPARATRTAEEEPAAAVAEPPANTLEIDPFAPGPPATEADVFAEEPTPLPTFGGERESRVTACWPMVAMPGHDEERRLVAALDKSGDFVFYEVPLEEALIYLQELFDVRFLLDTKAAEQVGVNRMTEVTLERKNLSLRTGLTHLLESLELTFIVREDAIHVTTQTAVTARPARRVYDLSGHQMLVDNNSEPLVSAVNEALLIEDVLLVPLQDQLIVVGDEQVHYEVARLLALLNARQ</sequence>
<dbReference type="HOGENOM" id="CLU_1041627_0_0_0"/>
<protein>
    <recommendedName>
        <fullName evidence="4">NolW-like domain-containing protein</fullName>
    </recommendedName>
</protein>
<name>F0SH15_RUBBR</name>